<dbReference type="PANTHER" id="PTHR24171:SF10">
    <property type="entry name" value="ANKYRIN REPEAT DOMAIN-CONTAINING PROTEIN 29-LIKE"/>
    <property type="match status" value="1"/>
</dbReference>
<feature type="compositionally biased region" description="Basic and acidic residues" evidence="5">
    <location>
        <begin position="1"/>
        <end position="13"/>
    </location>
</feature>
<evidence type="ECO:0000313" key="8">
    <source>
        <dbReference type="Proteomes" id="UP000584642"/>
    </source>
</evidence>
<feature type="repeat" description="ANK" evidence="3">
    <location>
        <begin position="739"/>
        <end position="771"/>
    </location>
</feature>
<keyword evidence="6" id="KW-1133">Transmembrane helix</keyword>
<dbReference type="InterPro" id="IPR002110">
    <property type="entry name" value="Ankyrin_rpt"/>
</dbReference>
<keyword evidence="6" id="KW-0812">Transmembrane</keyword>
<dbReference type="SUPFAM" id="SSF48403">
    <property type="entry name" value="Ankyrin repeat"/>
    <property type="match status" value="1"/>
</dbReference>
<feature type="repeat" description="ANK" evidence="3">
    <location>
        <begin position="673"/>
        <end position="705"/>
    </location>
</feature>
<reference evidence="7 8" key="1">
    <citation type="submission" date="2020-05" db="EMBL/GenBank/DDBJ databases">
        <title>Azospirillum oleiclasticum sp. nov, a nitrogen-fixing and heavy crude oil-emulsifying bacterium isolated from the crude oil of Yumen Oilfield.</title>
        <authorList>
            <person name="Wu D."/>
            <person name="Cai M."/>
            <person name="Zhang X."/>
        </authorList>
    </citation>
    <scope>NUCLEOTIDE SEQUENCE [LARGE SCALE GENOMIC DNA]</scope>
    <source>
        <strain evidence="7 8">ROY-1-1-2</strain>
    </source>
</reference>
<keyword evidence="8" id="KW-1185">Reference proteome</keyword>
<keyword evidence="4" id="KW-0802">TPR repeat</keyword>
<feature type="compositionally biased region" description="Low complexity" evidence="5">
    <location>
        <begin position="380"/>
        <end position="394"/>
    </location>
</feature>
<dbReference type="SMART" id="SM00248">
    <property type="entry name" value="ANK"/>
    <property type="match status" value="4"/>
</dbReference>
<organism evidence="7 8">
    <name type="scientific">Azospirillum oleiclasticum</name>
    <dbReference type="NCBI Taxonomy" id="2735135"/>
    <lineage>
        <taxon>Bacteria</taxon>
        <taxon>Pseudomonadati</taxon>
        <taxon>Pseudomonadota</taxon>
        <taxon>Alphaproteobacteria</taxon>
        <taxon>Rhodospirillales</taxon>
        <taxon>Azospirillaceae</taxon>
        <taxon>Azospirillum</taxon>
    </lineage>
</organism>
<evidence type="ECO:0000256" key="1">
    <source>
        <dbReference type="ARBA" id="ARBA00022737"/>
    </source>
</evidence>
<sequence>MAETRVIMDRNAEHPMPAPVRHPSARLRPAQEEAFDGLLLAMLARKRLLILVAGERGERGRVYRELADHVESDGSLVVTATARPGMQVEDMIAGDGEDVDLEAVVGELEERLDLAGAGLLAVEEAHCLDVRVLADLADLSLSETPAGRFLQVLLCGGPELERALARPDLAEAVRDYGVIYRLGDTAGCSTVPAPDRHGIVRDADEKGTDEDTVVNPGPATVVNHPAAPAAANPANDWLRQRAAVAPAARMVAENGDGYTDDDPDLDGPEADRPVASRRAAVAGVAVAVGALVAVGVAGVALNAQRSGPEGIADGFQRVWTQTRTFVNDQLVAPILGTAPSGTASDQPVPQRPDPRVAVSAPAATPVPSTAPSRPEPRVEPPATAATPPAATAPAATPPASPSPQATAAAPATPSSQPPAAPPAASPAPPAAQPLPAAGSTGAPPAAGSAGGTATPPAQVAALPPATAPAITTPNATAPNATPAPPALDAAARQRITALVESARRQIGAKRLTTPAGDNAAETVQRIRAIDPRSADADALVAEIKDTYRRWAVLAERDRNLADAQRFYERALSVDPNDRELQDALRAAGGTQPAPVDTAAVPTDPDTALASRASALAVLERPDALRGLLGAMGDPDRRLPDGKTLLMLASEAGLADSVRALLGAGAKANARSGDGATPVMYAAWYGRDDIIGLLASAGADLDARNTDGKTALMAAAARGNTAAVRALVERGAAVDAAASHGWTALMYAANAGHEPVARLLVEHGADPFRSDERGNSAYTLGALQGHTEVVEALRRR</sequence>
<evidence type="ECO:0008006" key="9">
    <source>
        <dbReference type="Google" id="ProtNLM"/>
    </source>
</evidence>
<feature type="compositionally biased region" description="Low complexity" evidence="5">
    <location>
        <begin position="402"/>
        <end position="414"/>
    </location>
</feature>
<dbReference type="Pfam" id="PF12796">
    <property type="entry name" value="Ank_2"/>
    <property type="match status" value="1"/>
</dbReference>
<keyword evidence="2 3" id="KW-0040">ANK repeat</keyword>
<accession>A0ABX2T9W7</accession>
<proteinExistence type="predicted"/>
<evidence type="ECO:0000256" key="2">
    <source>
        <dbReference type="ARBA" id="ARBA00023043"/>
    </source>
</evidence>
<dbReference type="InterPro" id="IPR019734">
    <property type="entry name" value="TPR_rpt"/>
</dbReference>
<evidence type="ECO:0000256" key="6">
    <source>
        <dbReference type="SAM" id="Phobius"/>
    </source>
</evidence>
<feature type="compositionally biased region" description="Low complexity" evidence="5">
    <location>
        <begin position="355"/>
        <end position="372"/>
    </location>
</feature>
<protein>
    <recommendedName>
        <fullName evidence="9">Ankyrin repeat domain-containing protein</fullName>
    </recommendedName>
</protein>
<dbReference type="PANTHER" id="PTHR24171">
    <property type="entry name" value="ANKYRIN REPEAT DOMAIN-CONTAINING PROTEIN 39-RELATED"/>
    <property type="match status" value="1"/>
</dbReference>
<dbReference type="RefSeq" id="WP_180281838.1">
    <property type="nucleotide sequence ID" value="NZ_JABFDB010000006.1"/>
</dbReference>
<name>A0ABX2T9W7_9PROT</name>
<evidence type="ECO:0000313" key="7">
    <source>
        <dbReference type="EMBL" id="NYZ20061.1"/>
    </source>
</evidence>
<feature type="repeat" description="TPR" evidence="4">
    <location>
        <begin position="544"/>
        <end position="577"/>
    </location>
</feature>
<dbReference type="PROSITE" id="PS50088">
    <property type="entry name" value="ANK_REPEAT"/>
    <property type="match status" value="4"/>
</dbReference>
<gene>
    <name evidence="7" type="ORF">HND93_10075</name>
</gene>
<dbReference type="Gene3D" id="1.25.40.20">
    <property type="entry name" value="Ankyrin repeat-containing domain"/>
    <property type="match status" value="2"/>
</dbReference>
<dbReference type="PROSITE" id="PS50297">
    <property type="entry name" value="ANK_REP_REGION"/>
    <property type="match status" value="4"/>
</dbReference>
<evidence type="ECO:0000256" key="4">
    <source>
        <dbReference type="PROSITE-ProRule" id="PRU00339"/>
    </source>
</evidence>
<comment type="caution">
    <text evidence="7">The sequence shown here is derived from an EMBL/GenBank/DDBJ whole genome shotgun (WGS) entry which is preliminary data.</text>
</comment>
<feature type="repeat" description="ANK" evidence="3">
    <location>
        <begin position="706"/>
        <end position="738"/>
    </location>
</feature>
<keyword evidence="1" id="KW-0677">Repeat</keyword>
<dbReference type="InterPro" id="IPR036770">
    <property type="entry name" value="Ankyrin_rpt-contain_sf"/>
</dbReference>
<dbReference type="PROSITE" id="PS50005">
    <property type="entry name" value="TPR"/>
    <property type="match status" value="1"/>
</dbReference>
<feature type="compositionally biased region" description="Pro residues" evidence="5">
    <location>
        <begin position="415"/>
        <end position="432"/>
    </location>
</feature>
<feature type="region of interest" description="Disordered" evidence="5">
    <location>
        <begin position="336"/>
        <end position="459"/>
    </location>
</feature>
<feature type="compositionally biased region" description="Low complexity" evidence="5">
    <location>
        <begin position="433"/>
        <end position="459"/>
    </location>
</feature>
<feature type="region of interest" description="Disordered" evidence="5">
    <location>
        <begin position="1"/>
        <end position="21"/>
    </location>
</feature>
<evidence type="ECO:0000256" key="3">
    <source>
        <dbReference type="PROSITE-ProRule" id="PRU00023"/>
    </source>
</evidence>
<dbReference type="EMBL" id="JABFDB010000006">
    <property type="protein sequence ID" value="NYZ20061.1"/>
    <property type="molecule type" value="Genomic_DNA"/>
</dbReference>
<dbReference type="Pfam" id="PF00023">
    <property type="entry name" value="Ank"/>
    <property type="match status" value="1"/>
</dbReference>
<keyword evidence="6" id="KW-0472">Membrane</keyword>
<feature type="transmembrane region" description="Helical" evidence="6">
    <location>
        <begin position="279"/>
        <end position="301"/>
    </location>
</feature>
<evidence type="ECO:0000256" key="5">
    <source>
        <dbReference type="SAM" id="MobiDB-lite"/>
    </source>
</evidence>
<feature type="repeat" description="ANK" evidence="3">
    <location>
        <begin position="640"/>
        <end position="672"/>
    </location>
</feature>
<dbReference type="Proteomes" id="UP000584642">
    <property type="component" value="Unassembled WGS sequence"/>
</dbReference>